<evidence type="ECO:0000313" key="3">
    <source>
        <dbReference type="Proteomes" id="UP001183420"/>
    </source>
</evidence>
<gene>
    <name evidence="2" type="ORF">RNC47_29490</name>
</gene>
<name>A0ABU2LYU1_9ACTN</name>
<sequence>MSYGVMAFAADLEWFRGILGCGDRAIVDSDLASWADQLDEIDRSLGLTPEAGCRLAYERMIMGGEQVGHPATYGYCFELFCMRLATYLPNDHWSGMDSRWFGAVRDALREGGVPDFDPASLIRNGPGVPLPRIADFPRIGHVPRERVPALRRELDGLNPDAVADPDALEAIRQMRDWLWACEEGGRSLICFYH</sequence>
<protein>
    <recommendedName>
        <fullName evidence="1">DUF7691 domain-containing protein</fullName>
    </recommendedName>
</protein>
<reference evidence="3" key="1">
    <citation type="submission" date="2023-07" db="EMBL/GenBank/DDBJ databases">
        <title>30 novel species of actinomycetes from the DSMZ collection.</title>
        <authorList>
            <person name="Nouioui I."/>
        </authorList>
    </citation>
    <scope>NUCLEOTIDE SEQUENCE [LARGE SCALE GENOMIC DNA]</scope>
    <source>
        <strain evidence="3">DSM 44918</strain>
    </source>
</reference>
<dbReference type="RefSeq" id="WP_311603072.1">
    <property type="nucleotide sequence ID" value="NZ_JAVREM010000064.1"/>
</dbReference>
<feature type="domain" description="DUF7691" evidence="1">
    <location>
        <begin position="1"/>
        <end position="193"/>
    </location>
</feature>
<accession>A0ABU2LYU1</accession>
<proteinExistence type="predicted"/>
<comment type="caution">
    <text evidence="2">The sequence shown here is derived from an EMBL/GenBank/DDBJ whole genome shotgun (WGS) entry which is preliminary data.</text>
</comment>
<keyword evidence="3" id="KW-1185">Reference proteome</keyword>
<dbReference type="InterPro" id="IPR056108">
    <property type="entry name" value="DUF7691"/>
</dbReference>
<evidence type="ECO:0000313" key="2">
    <source>
        <dbReference type="EMBL" id="MDT0322458.1"/>
    </source>
</evidence>
<dbReference type="EMBL" id="JAVREM010000064">
    <property type="protein sequence ID" value="MDT0322458.1"/>
    <property type="molecule type" value="Genomic_DNA"/>
</dbReference>
<organism evidence="2 3">
    <name type="scientific">Streptomyces millisiae</name>
    <dbReference type="NCBI Taxonomy" id="3075542"/>
    <lineage>
        <taxon>Bacteria</taxon>
        <taxon>Bacillati</taxon>
        <taxon>Actinomycetota</taxon>
        <taxon>Actinomycetes</taxon>
        <taxon>Kitasatosporales</taxon>
        <taxon>Streptomycetaceae</taxon>
        <taxon>Streptomyces</taxon>
    </lineage>
</organism>
<evidence type="ECO:0000259" key="1">
    <source>
        <dbReference type="Pfam" id="PF24740"/>
    </source>
</evidence>
<dbReference type="Proteomes" id="UP001183420">
    <property type="component" value="Unassembled WGS sequence"/>
</dbReference>
<dbReference type="Pfam" id="PF24740">
    <property type="entry name" value="DUF7691"/>
    <property type="match status" value="1"/>
</dbReference>